<gene>
    <name evidence="1" type="ORF">HPBE_LOCUS7535</name>
</gene>
<accession>A0A183FK94</accession>
<dbReference type="AlphaFoldDB" id="A0A183FK94"/>
<dbReference type="EMBL" id="UZAH01025912">
    <property type="protein sequence ID" value="VDO72640.1"/>
    <property type="molecule type" value="Genomic_DNA"/>
</dbReference>
<organism evidence="2 3">
    <name type="scientific">Heligmosomoides polygyrus</name>
    <name type="common">Parasitic roundworm</name>
    <dbReference type="NCBI Taxonomy" id="6339"/>
    <lineage>
        <taxon>Eukaryota</taxon>
        <taxon>Metazoa</taxon>
        <taxon>Ecdysozoa</taxon>
        <taxon>Nematoda</taxon>
        <taxon>Chromadorea</taxon>
        <taxon>Rhabditida</taxon>
        <taxon>Rhabditina</taxon>
        <taxon>Rhabditomorpha</taxon>
        <taxon>Strongyloidea</taxon>
        <taxon>Heligmosomidae</taxon>
        <taxon>Heligmosomoides</taxon>
    </lineage>
</organism>
<reference evidence="1 2" key="1">
    <citation type="submission" date="2018-11" db="EMBL/GenBank/DDBJ databases">
        <authorList>
            <consortium name="Pathogen Informatics"/>
        </authorList>
    </citation>
    <scope>NUCLEOTIDE SEQUENCE [LARGE SCALE GENOMIC DNA]</scope>
</reference>
<accession>A0A3P7XEI2</accession>
<evidence type="ECO:0000313" key="1">
    <source>
        <dbReference type="EMBL" id="VDO72640.1"/>
    </source>
</evidence>
<sequence>MVALSQGVSCGRRTPGTNTAGSTLFIMNLFGKRTETVQVVSRMLFYAAQALLFLANERTF</sequence>
<dbReference type="WBParaSite" id="HPBE_0000753401-mRNA-1">
    <property type="protein sequence ID" value="HPBE_0000753401-mRNA-1"/>
    <property type="gene ID" value="HPBE_0000753401"/>
</dbReference>
<keyword evidence="2" id="KW-1185">Reference proteome</keyword>
<dbReference type="OrthoDB" id="5864807at2759"/>
<protein>
    <submittedName>
        <fullName evidence="1 3">Uncharacterized protein</fullName>
    </submittedName>
</protein>
<dbReference type="Proteomes" id="UP000050761">
    <property type="component" value="Unassembled WGS sequence"/>
</dbReference>
<evidence type="ECO:0000313" key="2">
    <source>
        <dbReference type="Proteomes" id="UP000050761"/>
    </source>
</evidence>
<name>A0A183FK94_HELPZ</name>
<proteinExistence type="predicted"/>
<reference evidence="3" key="2">
    <citation type="submission" date="2019-09" db="UniProtKB">
        <authorList>
            <consortium name="WormBaseParasite"/>
        </authorList>
    </citation>
    <scope>IDENTIFICATION</scope>
</reference>
<evidence type="ECO:0000313" key="3">
    <source>
        <dbReference type="WBParaSite" id="HPBE_0000753401-mRNA-1"/>
    </source>
</evidence>